<dbReference type="InterPro" id="IPR036663">
    <property type="entry name" value="Fumarylacetoacetase_C_sf"/>
</dbReference>
<dbReference type="InterPro" id="IPR011234">
    <property type="entry name" value="Fumarylacetoacetase-like_C"/>
</dbReference>
<keyword evidence="4" id="KW-0413">Isomerase</keyword>
<dbReference type="GO" id="GO:0046872">
    <property type="term" value="F:metal ion binding"/>
    <property type="evidence" value="ECO:0007669"/>
    <property type="project" value="UniProtKB-KW"/>
</dbReference>
<dbReference type="EMBL" id="PXYW01000038">
    <property type="protein sequence ID" value="PSR32532.1"/>
    <property type="molecule type" value="Genomic_DNA"/>
</dbReference>
<dbReference type="Proteomes" id="UP000242972">
    <property type="component" value="Unassembled WGS sequence"/>
</dbReference>
<proteinExistence type="inferred from homology"/>
<comment type="similarity">
    <text evidence="1">Belongs to the FAH family.</text>
</comment>
<keyword evidence="2" id="KW-0479">Metal-binding</keyword>
<dbReference type="SUPFAM" id="SSF56529">
    <property type="entry name" value="FAH"/>
    <property type="match status" value="1"/>
</dbReference>
<accession>A0A2T2XDL7</accession>
<reference evidence="4 5" key="1">
    <citation type="journal article" date="2014" name="BMC Genomics">
        <title>Comparison of environmental and isolate Sulfobacillus genomes reveals diverse carbon, sulfur, nitrogen, and hydrogen metabolisms.</title>
        <authorList>
            <person name="Justice N.B."/>
            <person name="Norman A."/>
            <person name="Brown C.T."/>
            <person name="Singh A."/>
            <person name="Thomas B.C."/>
            <person name="Banfield J.F."/>
        </authorList>
    </citation>
    <scope>NUCLEOTIDE SEQUENCE [LARGE SCALE GENOMIC DNA]</scope>
    <source>
        <strain evidence="4">AMDSBA4</strain>
    </source>
</reference>
<protein>
    <submittedName>
        <fullName evidence="4">2-hydroxyhepta-2,4-diene-1,7-dioate isomerase</fullName>
    </submittedName>
</protein>
<dbReference type="PANTHER" id="PTHR11820">
    <property type="entry name" value="ACYLPYRUVASE"/>
    <property type="match status" value="1"/>
</dbReference>
<sequence length="256" mass="27837">MEYFGRVLFDGRPHFATRLGDKVGLLHGSFLAETVPLVELWCPLDQVKVLPPVMPRVILAVGRNYRAHAAEFGNEVPAEPLFFLKQPGTVVADGDPVYLPSGMGRIDFEGELVVVIGRPAFRLSSPAEAEAAIFGYTIGNDVTARELQKKDGQWTRAKGFETFGPVGPWIARGIDSQNLHLTTSVNRMVHQDGNTGDMIFAPADLVYRASQFMAFQPGDLLFTGTPEGVGPVKPQDLVQVTIDGIGTLSNLMIGED</sequence>
<dbReference type="PANTHER" id="PTHR11820:SF7">
    <property type="entry name" value="ACYLPYRUVASE FAHD1, MITOCHONDRIAL"/>
    <property type="match status" value="1"/>
</dbReference>
<dbReference type="Gene3D" id="3.90.850.10">
    <property type="entry name" value="Fumarylacetoacetase-like, C-terminal domain"/>
    <property type="match status" value="1"/>
</dbReference>
<feature type="domain" description="Fumarylacetoacetase-like C-terminal" evidence="3">
    <location>
        <begin position="58"/>
        <end position="250"/>
    </location>
</feature>
<evidence type="ECO:0000313" key="5">
    <source>
        <dbReference type="Proteomes" id="UP000242972"/>
    </source>
</evidence>
<dbReference type="GO" id="GO:0018773">
    <property type="term" value="F:acetylpyruvate hydrolase activity"/>
    <property type="evidence" value="ECO:0007669"/>
    <property type="project" value="TreeGrafter"/>
</dbReference>
<evidence type="ECO:0000256" key="2">
    <source>
        <dbReference type="ARBA" id="ARBA00022723"/>
    </source>
</evidence>
<evidence type="ECO:0000259" key="3">
    <source>
        <dbReference type="Pfam" id="PF01557"/>
    </source>
</evidence>
<evidence type="ECO:0000256" key="1">
    <source>
        <dbReference type="ARBA" id="ARBA00010211"/>
    </source>
</evidence>
<dbReference type="GO" id="GO:0016853">
    <property type="term" value="F:isomerase activity"/>
    <property type="evidence" value="ECO:0007669"/>
    <property type="project" value="UniProtKB-KW"/>
</dbReference>
<name>A0A2T2XDL7_9FIRM</name>
<comment type="caution">
    <text evidence="4">The sequence shown here is derived from an EMBL/GenBank/DDBJ whole genome shotgun (WGS) entry which is preliminary data.</text>
</comment>
<organism evidence="4 5">
    <name type="scientific">Sulfobacillus benefaciens</name>
    <dbReference type="NCBI Taxonomy" id="453960"/>
    <lineage>
        <taxon>Bacteria</taxon>
        <taxon>Bacillati</taxon>
        <taxon>Bacillota</taxon>
        <taxon>Clostridia</taxon>
        <taxon>Eubacteriales</taxon>
        <taxon>Clostridiales Family XVII. Incertae Sedis</taxon>
        <taxon>Sulfobacillus</taxon>
    </lineage>
</organism>
<evidence type="ECO:0000313" key="4">
    <source>
        <dbReference type="EMBL" id="PSR32532.1"/>
    </source>
</evidence>
<dbReference type="Pfam" id="PF01557">
    <property type="entry name" value="FAA_hydrolase"/>
    <property type="match status" value="1"/>
</dbReference>
<dbReference type="AlphaFoldDB" id="A0A2T2XDL7"/>
<gene>
    <name evidence="4" type="ORF">C7B46_14010</name>
</gene>